<feature type="chain" id="PRO_5039359922" description="Lipoprotein" evidence="2">
    <location>
        <begin position="19"/>
        <end position="233"/>
    </location>
</feature>
<evidence type="ECO:0000256" key="2">
    <source>
        <dbReference type="SAM" id="SignalP"/>
    </source>
</evidence>
<comment type="caution">
    <text evidence="3">The sequence shown here is derived from an EMBL/GenBank/DDBJ whole genome shotgun (WGS) entry which is preliminary data.</text>
</comment>
<feature type="region of interest" description="Disordered" evidence="1">
    <location>
        <begin position="25"/>
        <end position="92"/>
    </location>
</feature>
<keyword evidence="2" id="KW-0732">Signal</keyword>
<feature type="signal peptide" evidence="2">
    <location>
        <begin position="1"/>
        <end position="18"/>
    </location>
</feature>
<evidence type="ECO:0000313" key="4">
    <source>
        <dbReference type="Proteomes" id="UP000018227"/>
    </source>
</evidence>
<dbReference type="STRING" id="592026.GCWU0000282_001731"/>
<evidence type="ECO:0000313" key="3">
    <source>
        <dbReference type="EMBL" id="ESL02861.1"/>
    </source>
</evidence>
<evidence type="ECO:0008006" key="5">
    <source>
        <dbReference type="Google" id="ProtNLM"/>
    </source>
</evidence>
<accession>V2Y575</accession>
<dbReference type="HOGENOM" id="CLU_1188230_0_0_9"/>
<dbReference type="EMBL" id="ACIL03000013">
    <property type="protein sequence ID" value="ESL02861.1"/>
    <property type="molecule type" value="Genomic_DNA"/>
</dbReference>
<reference evidence="3 4" key="1">
    <citation type="submission" date="2013-06" db="EMBL/GenBank/DDBJ databases">
        <authorList>
            <person name="Weinstock G."/>
            <person name="Sodergren E."/>
            <person name="Clifton S."/>
            <person name="Fulton L."/>
            <person name="Fulton B."/>
            <person name="Courtney L."/>
            <person name="Fronick C."/>
            <person name="Harrison M."/>
            <person name="Strong C."/>
            <person name="Farmer C."/>
            <person name="Delahaunty K."/>
            <person name="Markovic C."/>
            <person name="Hall O."/>
            <person name="Minx P."/>
            <person name="Tomlinson C."/>
            <person name="Mitreva M."/>
            <person name="Nelson J."/>
            <person name="Hou S."/>
            <person name="Wollam A."/>
            <person name="Pepin K.H."/>
            <person name="Johnson M."/>
            <person name="Bhonagiri V."/>
            <person name="Nash W.E."/>
            <person name="Warren W."/>
            <person name="Chinwalla A."/>
            <person name="Mardis E.R."/>
            <person name="Wilson R.K."/>
        </authorList>
    </citation>
    <scope>NUCLEOTIDE SEQUENCE [LARGE SCALE GENOMIC DNA]</scope>
    <source>
        <strain evidence="3 4">ATCC 51271</strain>
    </source>
</reference>
<organism evidence="3 4">
    <name type="scientific">Catonella morbi ATCC 51271</name>
    <dbReference type="NCBI Taxonomy" id="592026"/>
    <lineage>
        <taxon>Bacteria</taxon>
        <taxon>Bacillati</taxon>
        <taxon>Bacillota</taxon>
        <taxon>Clostridia</taxon>
        <taxon>Lachnospirales</taxon>
        <taxon>Lachnospiraceae</taxon>
        <taxon>Catonella</taxon>
    </lineage>
</organism>
<dbReference type="Proteomes" id="UP000018227">
    <property type="component" value="Unassembled WGS sequence"/>
</dbReference>
<gene>
    <name evidence="3" type="ORF">GCWU0000282_001731</name>
</gene>
<sequence>MKKAFGLMLGMLLVVSLAGCGGKKNDMQSSAEKTAGVSSTKGVSKSTADDKTLSENVSASAGNTSLENGSQSTGNASSVAGNTSNTSGDAGAGGALSKVDYSDRGNFFVSYPSDIYTYDPDYTKLKRKDGEGGIMMDALLGDTNYEEFRNKFETEFSGNKNYSLEETDINGYKTMVVKYDDSDGGNMVVIVDFNGFFGEGSYYGMRFVVSGKTIADCDTDVVWSIIKSFELAK</sequence>
<feature type="compositionally biased region" description="Polar residues" evidence="1">
    <location>
        <begin position="54"/>
        <end position="88"/>
    </location>
</feature>
<dbReference type="AlphaFoldDB" id="V2Y575"/>
<proteinExistence type="predicted"/>
<feature type="compositionally biased region" description="Polar residues" evidence="1">
    <location>
        <begin position="27"/>
        <end position="46"/>
    </location>
</feature>
<dbReference type="PROSITE" id="PS51257">
    <property type="entry name" value="PROKAR_LIPOPROTEIN"/>
    <property type="match status" value="1"/>
</dbReference>
<dbReference type="RefSeq" id="WP_023354603.1">
    <property type="nucleotide sequence ID" value="NZ_KI535368.1"/>
</dbReference>
<keyword evidence="4" id="KW-1185">Reference proteome</keyword>
<evidence type="ECO:0000256" key="1">
    <source>
        <dbReference type="SAM" id="MobiDB-lite"/>
    </source>
</evidence>
<protein>
    <recommendedName>
        <fullName evidence="5">Lipoprotein</fullName>
    </recommendedName>
</protein>
<name>V2Y575_9FIRM</name>